<feature type="compositionally biased region" description="Low complexity" evidence="9">
    <location>
        <begin position="331"/>
        <end position="341"/>
    </location>
</feature>
<feature type="compositionally biased region" description="Acidic residues" evidence="9">
    <location>
        <begin position="311"/>
        <end position="326"/>
    </location>
</feature>
<evidence type="ECO:0000256" key="7">
    <source>
        <dbReference type="ARBA" id="ARBA00025232"/>
    </source>
</evidence>
<evidence type="ECO:0000313" key="10">
    <source>
        <dbReference type="EMBL" id="CEK71994.1"/>
    </source>
</evidence>
<evidence type="ECO:0000256" key="6">
    <source>
        <dbReference type="ARBA" id="ARBA00023242"/>
    </source>
</evidence>
<comment type="function">
    <text evidence="7 8">TFIIF is a general transcription initiation factor that binds to RNA polymerase II and helps to recruit it to the initiation complex in collaboration with TFIIB. It promotes transcription elongation.</text>
</comment>
<feature type="region of interest" description="Disordered" evidence="9">
    <location>
        <begin position="231"/>
        <end position="503"/>
    </location>
</feature>
<dbReference type="GO" id="GO:0005674">
    <property type="term" value="C:transcription factor TFIIF complex"/>
    <property type="evidence" value="ECO:0007669"/>
    <property type="project" value="TreeGrafter"/>
</dbReference>
<dbReference type="InterPro" id="IPR036388">
    <property type="entry name" value="WH-like_DNA-bd_sf"/>
</dbReference>
<accession>A0A0B6ZTQ3</accession>
<name>A0A0B6ZTQ3_9EUPU</name>
<dbReference type="GO" id="GO:0016251">
    <property type="term" value="F:RNA polymerase II general transcription initiation factor activity"/>
    <property type="evidence" value="ECO:0007669"/>
    <property type="project" value="TreeGrafter"/>
</dbReference>
<dbReference type="InterPro" id="IPR008851">
    <property type="entry name" value="TFIIF-alpha"/>
</dbReference>
<dbReference type="InterPro" id="IPR011039">
    <property type="entry name" value="TFIIF_interaction"/>
</dbReference>
<dbReference type="InterPro" id="IPR036390">
    <property type="entry name" value="WH_DNA-bd_sf"/>
</dbReference>
<dbReference type="PANTHER" id="PTHR13011">
    <property type="entry name" value="TFIIF-ALPHA"/>
    <property type="match status" value="1"/>
</dbReference>
<comment type="similarity">
    <text evidence="2 8">Belongs to the TFIIF alpha subunit family.</text>
</comment>
<feature type="compositionally biased region" description="Acidic residues" evidence="9">
    <location>
        <begin position="370"/>
        <end position="390"/>
    </location>
</feature>
<keyword evidence="6 8" id="KW-0539">Nucleus</keyword>
<dbReference type="EMBL" id="HACG01025129">
    <property type="protein sequence ID" value="CEK71994.1"/>
    <property type="molecule type" value="Transcribed_RNA"/>
</dbReference>
<dbReference type="GO" id="GO:0006367">
    <property type="term" value="P:transcription initiation at RNA polymerase II promoter"/>
    <property type="evidence" value="ECO:0007669"/>
    <property type="project" value="InterPro"/>
</dbReference>
<feature type="compositionally biased region" description="Basic and acidic residues" evidence="9">
    <location>
        <begin position="391"/>
        <end position="403"/>
    </location>
</feature>
<evidence type="ECO:0000256" key="4">
    <source>
        <dbReference type="ARBA" id="ARBA00023125"/>
    </source>
</evidence>
<keyword evidence="5 8" id="KW-0804">Transcription</keyword>
<evidence type="ECO:0000256" key="8">
    <source>
        <dbReference type="RuleBase" id="RU366044"/>
    </source>
</evidence>
<feature type="compositionally biased region" description="Basic and acidic residues" evidence="9">
    <location>
        <begin position="429"/>
        <end position="444"/>
    </location>
</feature>
<feature type="compositionally biased region" description="Basic and acidic residues" evidence="9">
    <location>
        <begin position="451"/>
        <end position="466"/>
    </location>
</feature>
<evidence type="ECO:0000256" key="5">
    <source>
        <dbReference type="ARBA" id="ARBA00023163"/>
    </source>
</evidence>
<keyword evidence="4 8" id="KW-0238">DNA-binding</keyword>
<dbReference type="SUPFAM" id="SSF46785">
    <property type="entry name" value="Winged helix' DNA-binding domain"/>
    <property type="match status" value="1"/>
</dbReference>
<proteinExistence type="inferred from homology"/>
<protein>
    <recommendedName>
        <fullName evidence="8">Transcription initiation factor IIF subunit alpha</fullName>
    </recommendedName>
</protein>
<feature type="non-terminal residue" evidence="10">
    <location>
        <position position="1"/>
    </location>
</feature>
<sequence>KKKEDNLCSFYLSVQFLLVFLTRLDSNADIMSSFKPSVQSSSGSSGVQQDEITVRIPRDTRRRFTMMKFGSGAPVDFAKLGDQSVKIERENNLREYKTANDIDLLPKFGVGSEYGRDQKEESRRKKYGIMLKKYNPNDQPWNLKIGSGKQSKRYKGLREGTISENTSYYIFTKAADGAFEAFPVEEWYNFSPVIKYKYLNSEEAEEEYSRRGKTLNLFNIMLKKRMKKEDDTIEDDDVKVGSKEKKKSQKKQKDLILTDMDDWNDMDMSDADEDDDSGGEDKGEDADGATKKKPKSNVKKIIKNSKKNSDDEAVEESDEGDYDDREVDYMSDSGSSSSLSGLDEEHDKNKKYDEKGVDEEAGLRNILDSGAEDEEDEQGEKEENEDEPDEKDEKKEEQKKGDDDSSSSSLEDDSDIEKDGRLASALLLQKEKKDRKEKKDKPDETVSEPSQKSENRTSTPDKLKDRAPKRKADKSPEGKSETAKKHRSDDSEGITEDAIRRYLMRKPMTTKELVQKFKSKKLNMSNDKITHVIAQLLKKINPDKMVIHKKLYLSLKKPE</sequence>
<evidence type="ECO:0000256" key="9">
    <source>
        <dbReference type="SAM" id="MobiDB-lite"/>
    </source>
</evidence>
<dbReference type="GO" id="GO:0032968">
    <property type="term" value="P:positive regulation of transcription elongation by RNA polymerase II"/>
    <property type="evidence" value="ECO:0007669"/>
    <property type="project" value="InterPro"/>
</dbReference>
<dbReference type="AlphaFoldDB" id="A0A0B6ZTQ3"/>
<organism evidence="10">
    <name type="scientific">Arion vulgaris</name>
    <dbReference type="NCBI Taxonomy" id="1028688"/>
    <lineage>
        <taxon>Eukaryota</taxon>
        <taxon>Metazoa</taxon>
        <taxon>Spiralia</taxon>
        <taxon>Lophotrochozoa</taxon>
        <taxon>Mollusca</taxon>
        <taxon>Gastropoda</taxon>
        <taxon>Heterobranchia</taxon>
        <taxon>Euthyneura</taxon>
        <taxon>Panpulmonata</taxon>
        <taxon>Eupulmonata</taxon>
        <taxon>Stylommatophora</taxon>
        <taxon>Helicina</taxon>
        <taxon>Arionoidea</taxon>
        <taxon>Arionidae</taxon>
        <taxon>Arion</taxon>
    </lineage>
</organism>
<keyword evidence="3 8" id="KW-0805">Transcription regulation</keyword>
<dbReference type="Gene3D" id="1.10.10.10">
    <property type="entry name" value="Winged helix-like DNA-binding domain superfamily/Winged helix DNA-binding domain"/>
    <property type="match status" value="1"/>
</dbReference>
<dbReference type="PANTHER" id="PTHR13011:SF0">
    <property type="entry name" value="GENERAL TRANSCRIPTION FACTOR IIF SUBUNIT 1"/>
    <property type="match status" value="1"/>
</dbReference>
<dbReference type="SUPFAM" id="SSF50916">
    <property type="entry name" value="Rap30/74 interaction domains"/>
    <property type="match status" value="1"/>
</dbReference>
<comment type="subcellular location">
    <subcellularLocation>
        <location evidence="1 8">Nucleus</location>
    </subcellularLocation>
</comment>
<feature type="compositionally biased region" description="Acidic residues" evidence="9">
    <location>
        <begin position="259"/>
        <end position="287"/>
    </location>
</feature>
<feature type="compositionally biased region" description="Basic and acidic residues" evidence="9">
    <location>
        <begin position="473"/>
        <end position="490"/>
    </location>
</feature>
<feature type="compositionally biased region" description="Basic residues" evidence="9">
    <location>
        <begin position="291"/>
        <end position="306"/>
    </location>
</feature>
<evidence type="ECO:0000256" key="1">
    <source>
        <dbReference type="ARBA" id="ARBA00004123"/>
    </source>
</evidence>
<dbReference type="GO" id="GO:0001096">
    <property type="term" value="F:TFIIF-class transcription factor complex binding"/>
    <property type="evidence" value="ECO:0007669"/>
    <property type="project" value="TreeGrafter"/>
</dbReference>
<evidence type="ECO:0000256" key="3">
    <source>
        <dbReference type="ARBA" id="ARBA00023015"/>
    </source>
</evidence>
<feature type="compositionally biased region" description="Basic and acidic residues" evidence="9">
    <location>
        <begin position="343"/>
        <end position="355"/>
    </location>
</feature>
<reference evidence="10" key="1">
    <citation type="submission" date="2014-12" db="EMBL/GenBank/DDBJ databases">
        <title>Insight into the proteome of Arion vulgaris.</title>
        <authorList>
            <person name="Aradska J."/>
            <person name="Bulat T."/>
            <person name="Smidak R."/>
            <person name="Sarate P."/>
            <person name="Gangsoo J."/>
            <person name="Sialana F."/>
            <person name="Bilban M."/>
            <person name="Lubec G."/>
        </authorList>
    </citation>
    <scope>NUCLEOTIDE SEQUENCE</scope>
    <source>
        <tissue evidence="10">Skin</tissue>
    </source>
</reference>
<evidence type="ECO:0000256" key="2">
    <source>
        <dbReference type="ARBA" id="ARBA00005249"/>
    </source>
</evidence>
<dbReference type="GO" id="GO:0003677">
    <property type="term" value="F:DNA binding"/>
    <property type="evidence" value="ECO:0007669"/>
    <property type="project" value="UniProtKB-KW"/>
</dbReference>
<gene>
    <name evidence="10" type="primary">ORF80669</name>
</gene>
<dbReference type="Pfam" id="PF05793">
    <property type="entry name" value="TFIIF_alpha"/>
    <property type="match status" value="1"/>
</dbReference>